<comment type="caution">
    <text evidence="3">The sequence shown here is derived from an EMBL/GenBank/DDBJ whole genome shotgun (WGS) entry which is preliminary data.</text>
</comment>
<protein>
    <submittedName>
        <fullName evidence="3">Uncharacterized protein</fullName>
    </submittedName>
</protein>
<keyword evidence="4" id="KW-1185">Reference proteome</keyword>
<feature type="region of interest" description="Disordered" evidence="1">
    <location>
        <begin position="131"/>
        <end position="170"/>
    </location>
</feature>
<feature type="compositionally biased region" description="Polar residues" evidence="1">
    <location>
        <begin position="151"/>
        <end position="161"/>
    </location>
</feature>
<keyword evidence="2" id="KW-1133">Transmembrane helix</keyword>
<evidence type="ECO:0000256" key="2">
    <source>
        <dbReference type="SAM" id="Phobius"/>
    </source>
</evidence>
<sequence>MYSFQLSPRPHLTPTTFSLSFLCLTSSPTFVGVAAILTVQVIERKSKGKEELGRRSRSSASFVGISNPDPSIEVASVLRGYRRPRWRGRGRRLAARKSIKISDLKSPVSFMSTGDLNGGVEVADWRPQSANRFRTSTRSPRSIGLAAPTLPTRSSASSVSTGDLGGGVAD</sequence>
<evidence type="ECO:0000313" key="3">
    <source>
        <dbReference type="EMBL" id="PKI45736.1"/>
    </source>
</evidence>
<evidence type="ECO:0000313" key="4">
    <source>
        <dbReference type="Proteomes" id="UP000233551"/>
    </source>
</evidence>
<feature type="compositionally biased region" description="Polar residues" evidence="1">
    <location>
        <begin position="131"/>
        <end position="140"/>
    </location>
</feature>
<reference evidence="3 4" key="1">
    <citation type="submission" date="2017-11" db="EMBL/GenBank/DDBJ databases">
        <title>De-novo sequencing of pomegranate (Punica granatum L.) genome.</title>
        <authorList>
            <person name="Akparov Z."/>
            <person name="Amiraslanov A."/>
            <person name="Hajiyeva S."/>
            <person name="Abbasov M."/>
            <person name="Kaur K."/>
            <person name="Hamwieh A."/>
            <person name="Solovyev V."/>
            <person name="Salamov A."/>
            <person name="Braich B."/>
            <person name="Kosarev P."/>
            <person name="Mahmoud A."/>
            <person name="Hajiyev E."/>
            <person name="Babayeva S."/>
            <person name="Izzatullayeva V."/>
            <person name="Mammadov A."/>
            <person name="Mammadov A."/>
            <person name="Sharifova S."/>
            <person name="Ojaghi J."/>
            <person name="Eynullazada K."/>
            <person name="Bayramov B."/>
            <person name="Abdulazimova A."/>
            <person name="Shahmuradov I."/>
        </authorList>
    </citation>
    <scope>NUCLEOTIDE SEQUENCE [LARGE SCALE GENOMIC DNA]</scope>
    <source>
        <strain evidence="4">cv. AG2017</strain>
        <tissue evidence="3">Leaf</tissue>
    </source>
</reference>
<feature type="transmembrane region" description="Helical" evidence="2">
    <location>
        <begin position="17"/>
        <end position="39"/>
    </location>
</feature>
<gene>
    <name evidence="3" type="ORF">CRG98_033869</name>
</gene>
<dbReference type="EMBL" id="PGOL01002701">
    <property type="protein sequence ID" value="PKI45736.1"/>
    <property type="molecule type" value="Genomic_DNA"/>
</dbReference>
<organism evidence="3 4">
    <name type="scientific">Punica granatum</name>
    <name type="common">Pomegranate</name>
    <dbReference type="NCBI Taxonomy" id="22663"/>
    <lineage>
        <taxon>Eukaryota</taxon>
        <taxon>Viridiplantae</taxon>
        <taxon>Streptophyta</taxon>
        <taxon>Embryophyta</taxon>
        <taxon>Tracheophyta</taxon>
        <taxon>Spermatophyta</taxon>
        <taxon>Magnoliopsida</taxon>
        <taxon>eudicotyledons</taxon>
        <taxon>Gunneridae</taxon>
        <taxon>Pentapetalae</taxon>
        <taxon>rosids</taxon>
        <taxon>malvids</taxon>
        <taxon>Myrtales</taxon>
        <taxon>Lythraceae</taxon>
        <taxon>Punica</taxon>
    </lineage>
</organism>
<evidence type="ECO:0000256" key="1">
    <source>
        <dbReference type="SAM" id="MobiDB-lite"/>
    </source>
</evidence>
<name>A0A2I0IQN1_PUNGR</name>
<dbReference type="AlphaFoldDB" id="A0A2I0IQN1"/>
<accession>A0A2I0IQN1</accession>
<keyword evidence="2" id="KW-0472">Membrane</keyword>
<proteinExistence type="predicted"/>
<dbReference type="Proteomes" id="UP000233551">
    <property type="component" value="Unassembled WGS sequence"/>
</dbReference>
<keyword evidence="2" id="KW-0812">Transmembrane</keyword>